<keyword evidence="5 8" id="KW-0812">Transmembrane</keyword>
<dbReference type="Proteomes" id="UP000682111">
    <property type="component" value="Unassembled WGS sequence"/>
</dbReference>
<evidence type="ECO:0000256" key="6">
    <source>
        <dbReference type="ARBA" id="ARBA00022989"/>
    </source>
</evidence>
<comment type="similarity">
    <text evidence="2">Belongs to the amino acid-polyamine-organocation (APC) superfamily. Spore germination protein (SGP) (TC 2.A.3.9) family.</text>
</comment>
<evidence type="ECO:0000256" key="4">
    <source>
        <dbReference type="ARBA" id="ARBA00022544"/>
    </source>
</evidence>
<feature type="transmembrane region" description="Helical" evidence="8">
    <location>
        <begin position="116"/>
        <end position="135"/>
    </location>
</feature>
<keyword evidence="3" id="KW-0813">Transport</keyword>
<sequence>MKQEQLSPFQLTCLIGNFIFTGVIISVPQILMEISKQNTWIVIMFTYVLTTTVIYIICRKPAKLEKLKSIFYFDKRPWFKNVFISVLFMYLLFIYIRDFRIFNSFIDGILLPDTPFDIIALLTTLTLIYISLTGIEVIARVTVIHFITISIVVILLPFFLLNEIQLANLLPFGGLHSGAEILKSTYIFFPWMTEAIVIVFLFVFLHPISHLKKAGIIGISCGFILLFILIFLNITVLGVAIASEATYPNIKLIQQINLTDFLDRLDLVIEVVWIPTMLCKLSLLLFTLNRLFNTFRRKDSDFDIVPLALLLSLTIRLFKNNIDAIEYSFFTWPTKGLLLELIIVTLFLMLKRGKSHKSKGNGQKIS</sequence>
<dbReference type="Pfam" id="PF03845">
    <property type="entry name" value="Spore_permease"/>
    <property type="match status" value="1"/>
</dbReference>
<feature type="transmembrane region" description="Helical" evidence="8">
    <location>
        <begin position="12"/>
        <end position="32"/>
    </location>
</feature>
<feature type="transmembrane region" description="Helical" evidence="8">
    <location>
        <begin position="267"/>
        <end position="288"/>
    </location>
</feature>
<evidence type="ECO:0000256" key="1">
    <source>
        <dbReference type="ARBA" id="ARBA00004141"/>
    </source>
</evidence>
<protein>
    <recommendedName>
        <fullName evidence="11">Spore germination protein</fullName>
    </recommendedName>
</protein>
<dbReference type="EMBL" id="BORC01000001">
    <property type="protein sequence ID" value="GIN60991.1"/>
    <property type="molecule type" value="Genomic_DNA"/>
</dbReference>
<evidence type="ECO:0008006" key="11">
    <source>
        <dbReference type="Google" id="ProtNLM"/>
    </source>
</evidence>
<evidence type="ECO:0000256" key="8">
    <source>
        <dbReference type="SAM" id="Phobius"/>
    </source>
</evidence>
<accession>A0A919WFX9</accession>
<organism evidence="9 10">
    <name type="scientific">Robertmurraya siralis</name>
    <dbReference type="NCBI Taxonomy" id="77777"/>
    <lineage>
        <taxon>Bacteria</taxon>
        <taxon>Bacillati</taxon>
        <taxon>Bacillota</taxon>
        <taxon>Bacilli</taxon>
        <taxon>Bacillales</taxon>
        <taxon>Bacillaceae</taxon>
        <taxon>Robertmurraya</taxon>
    </lineage>
</organism>
<keyword evidence="10" id="KW-1185">Reference proteome</keyword>
<dbReference type="AlphaFoldDB" id="A0A919WFX9"/>
<feature type="transmembrane region" description="Helical" evidence="8">
    <location>
        <begin position="38"/>
        <end position="58"/>
    </location>
</feature>
<evidence type="ECO:0000256" key="3">
    <source>
        <dbReference type="ARBA" id="ARBA00022448"/>
    </source>
</evidence>
<feature type="transmembrane region" description="Helical" evidence="8">
    <location>
        <begin position="181"/>
        <end position="204"/>
    </location>
</feature>
<feature type="transmembrane region" description="Helical" evidence="8">
    <location>
        <begin position="330"/>
        <end position="350"/>
    </location>
</feature>
<name>A0A919WFX9_9BACI</name>
<feature type="transmembrane region" description="Helical" evidence="8">
    <location>
        <begin position="78"/>
        <end position="96"/>
    </location>
</feature>
<gene>
    <name evidence="9" type="ORF">J27TS8_09840</name>
</gene>
<dbReference type="InterPro" id="IPR004761">
    <property type="entry name" value="Spore_GerAB"/>
</dbReference>
<comment type="caution">
    <text evidence="9">The sequence shown here is derived from an EMBL/GenBank/DDBJ whole genome shotgun (WGS) entry which is preliminary data.</text>
</comment>
<dbReference type="PANTHER" id="PTHR34975">
    <property type="entry name" value="SPORE GERMINATION PROTEIN A2"/>
    <property type="match status" value="1"/>
</dbReference>
<feature type="transmembrane region" description="Helical" evidence="8">
    <location>
        <begin position="300"/>
        <end position="318"/>
    </location>
</feature>
<evidence type="ECO:0000256" key="7">
    <source>
        <dbReference type="ARBA" id="ARBA00023136"/>
    </source>
</evidence>
<evidence type="ECO:0000313" key="9">
    <source>
        <dbReference type="EMBL" id="GIN60991.1"/>
    </source>
</evidence>
<keyword evidence="6 8" id="KW-1133">Transmembrane helix</keyword>
<feature type="transmembrane region" description="Helical" evidence="8">
    <location>
        <begin position="216"/>
        <end position="242"/>
    </location>
</feature>
<dbReference type="GO" id="GO:0009847">
    <property type="term" value="P:spore germination"/>
    <property type="evidence" value="ECO:0007669"/>
    <property type="project" value="InterPro"/>
</dbReference>
<dbReference type="GO" id="GO:0016020">
    <property type="term" value="C:membrane"/>
    <property type="evidence" value="ECO:0007669"/>
    <property type="project" value="UniProtKB-SubCell"/>
</dbReference>
<keyword evidence="7 8" id="KW-0472">Membrane</keyword>
<dbReference type="RefSeq" id="WP_095306302.1">
    <property type="nucleotide sequence ID" value="NZ_BORC01000001.1"/>
</dbReference>
<evidence type="ECO:0000313" key="10">
    <source>
        <dbReference type="Proteomes" id="UP000682111"/>
    </source>
</evidence>
<proteinExistence type="inferred from homology"/>
<reference evidence="9" key="1">
    <citation type="submission" date="2021-03" db="EMBL/GenBank/DDBJ databases">
        <title>Antimicrobial resistance genes in bacteria isolated from Japanese honey, and their potential for conferring macrolide and lincosamide resistance in the American foulbrood pathogen Paenibacillus larvae.</title>
        <authorList>
            <person name="Okamoto M."/>
            <person name="Kumagai M."/>
            <person name="Kanamori H."/>
            <person name="Takamatsu D."/>
        </authorList>
    </citation>
    <scope>NUCLEOTIDE SEQUENCE</scope>
    <source>
        <strain evidence="9">J27TS8</strain>
    </source>
</reference>
<comment type="subcellular location">
    <subcellularLocation>
        <location evidence="1">Membrane</location>
        <topology evidence="1">Multi-pass membrane protein</topology>
    </subcellularLocation>
</comment>
<evidence type="ECO:0000256" key="5">
    <source>
        <dbReference type="ARBA" id="ARBA00022692"/>
    </source>
</evidence>
<evidence type="ECO:0000256" key="2">
    <source>
        <dbReference type="ARBA" id="ARBA00007998"/>
    </source>
</evidence>
<dbReference type="OrthoDB" id="2829675at2"/>
<keyword evidence="4" id="KW-0309">Germination</keyword>
<dbReference type="PANTHER" id="PTHR34975:SF2">
    <property type="entry name" value="SPORE GERMINATION PROTEIN A2"/>
    <property type="match status" value="1"/>
</dbReference>
<feature type="transmembrane region" description="Helical" evidence="8">
    <location>
        <begin position="142"/>
        <end position="161"/>
    </location>
</feature>